<feature type="transmembrane region" description="Helical" evidence="5">
    <location>
        <begin position="182"/>
        <end position="201"/>
    </location>
</feature>
<dbReference type="GO" id="GO:0015165">
    <property type="term" value="F:pyrimidine nucleotide-sugar transmembrane transporter activity"/>
    <property type="evidence" value="ECO:0007669"/>
    <property type="project" value="InterPro"/>
</dbReference>
<evidence type="ECO:0000256" key="3">
    <source>
        <dbReference type="ARBA" id="ARBA00022989"/>
    </source>
</evidence>
<protein>
    <submittedName>
        <fullName evidence="6">5688_t:CDS:1</fullName>
    </submittedName>
</protein>
<dbReference type="InterPro" id="IPR037185">
    <property type="entry name" value="EmrE-like"/>
</dbReference>
<sequence length="358" mass="39749">MAAISDAFLNIPYKYWSLVTLVVQNSTLVIVMRYSRLVPKEELYSTATAVFMAELIKLALSLWFAIRTQIAEKNKFSAYDLYSDVFAADAWKLMIPAALYTVQNNLQYIAVSFLDAATFQVTYQLKILTTALFSVLMLKRTLSGMKWISLVILTIGVALVSLPNDYDKTKISSKDNGLEQFVGLGAVSVACVLSGIAGVYFEKVLKEKKEKKPSVWVRNIQLSFFSLFPALVLGVWWKDGNLVSERGFFYGYSPVVWSVILCQAIGGLIVAMVVKYADNILKGFATSISIILSFIASVILFAFPVTLIFLAGCVLVLVATYMYSQPDVPKEYSSLAGQVQMEAFKEDESGPKGEMRQS</sequence>
<organism evidence="6 7">
    <name type="scientific">Paraglomus occultum</name>
    <dbReference type="NCBI Taxonomy" id="144539"/>
    <lineage>
        <taxon>Eukaryota</taxon>
        <taxon>Fungi</taxon>
        <taxon>Fungi incertae sedis</taxon>
        <taxon>Mucoromycota</taxon>
        <taxon>Glomeromycotina</taxon>
        <taxon>Glomeromycetes</taxon>
        <taxon>Paraglomerales</taxon>
        <taxon>Paraglomeraceae</taxon>
        <taxon>Paraglomus</taxon>
    </lineage>
</organism>
<proteinExistence type="predicted"/>
<keyword evidence="7" id="KW-1185">Reference proteome</keyword>
<keyword evidence="3 5" id="KW-1133">Transmembrane helix</keyword>
<evidence type="ECO:0000256" key="2">
    <source>
        <dbReference type="ARBA" id="ARBA00022692"/>
    </source>
</evidence>
<feature type="transmembrane region" description="Helical" evidence="5">
    <location>
        <begin position="222"/>
        <end position="237"/>
    </location>
</feature>
<keyword evidence="4 5" id="KW-0472">Membrane</keyword>
<dbReference type="EMBL" id="CAJVPJ010001530">
    <property type="protein sequence ID" value="CAG8594981.1"/>
    <property type="molecule type" value="Genomic_DNA"/>
</dbReference>
<feature type="transmembrane region" description="Helical" evidence="5">
    <location>
        <begin position="145"/>
        <end position="162"/>
    </location>
</feature>
<dbReference type="GO" id="GO:0000139">
    <property type="term" value="C:Golgi membrane"/>
    <property type="evidence" value="ECO:0007669"/>
    <property type="project" value="InterPro"/>
</dbReference>
<dbReference type="Pfam" id="PF04142">
    <property type="entry name" value="Nuc_sug_transp"/>
    <property type="match status" value="1"/>
</dbReference>
<gene>
    <name evidence="6" type="ORF">POCULU_LOCUS7168</name>
</gene>
<feature type="transmembrane region" description="Helical" evidence="5">
    <location>
        <begin position="43"/>
        <end position="66"/>
    </location>
</feature>
<feature type="transmembrane region" description="Helical" evidence="5">
    <location>
        <begin position="281"/>
        <end position="301"/>
    </location>
</feature>
<comment type="caution">
    <text evidence="6">The sequence shown here is derived from an EMBL/GenBank/DDBJ whole genome shotgun (WGS) entry which is preliminary data.</text>
</comment>
<dbReference type="Proteomes" id="UP000789572">
    <property type="component" value="Unassembled WGS sequence"/>
</dbReference>
<evidence type="ECO:0000313" key="7">
    <source>
        <dbReference type="Proteomes" id="UP000789572"/>
    </source>
</evidence>
<accession>A0A9N9C912</accession>
<dbReference type="PIRSF" id="PIRSF005799">
    <property type="entry name" value="UDP-gal_transpt"/>
    <property type="match status" value="1"/>
</dbReference>
<feature type="transmembrane region" description="Helical" evidence="5">
    <location>
        <begin position="249"/>
        <end position="274"/>
    </location>
</feature>
<dbReference type="PANTHER" id="PTHR10231">
    <property type="entry name" value="NUCLEOTIDE-SUGAR TRANSMEMBRANE TRANSPORTER"/>
    <property type="match status" value="1"/>
</dbReference>
<dbReference type="AlphaFoldDB" id="A0A9N9C912"/>
<dbReference type="InterPro" id="IPR007271">
    <property type="entry name" value="Nuc_sug_transpt"/>
</dbReference>
<evidence type="ECO:0000256" key="4">
    <source>
        <dbReference type="ARBA" id="ARBA00023136"/>
    </source>
</evidence>
<evidence type="ECO:0000313" key="6">
    <source>
        <dbReference type="EMBL" id="CAG8594981.1"/>
    </source>
</evidence>
<reference evidence="6" key="1">
    <citation type="submission" date="2021-06" db="EMBL/GenBank/DDBJ databases">
        <authorList>
            <person name="Kallberg Y."/>
            <person name="Tangrot J."/>
            <person name="Rosling A."/>
        </authorList>
    </citation>
    <scope>NUCLEOTIDE SEQUENCE</scope>
    <source>
        <strain evidence="6">IA702</strain>
    </source>
</reference>
<keyword evidence="2 5" id="KW-0812">Transmembrane</keyword>
<evidence type="ECO:0000256" key="5">
    <source>
        <dbReference type="SAM" id="Phobius"/>
    </source>
</evidence>
<name>A0A9N9C912_9GLOM</name>
<comment type="subcellular location">
    <subcellularLocation>
        <location evidence="1">Membrane</location>
        <topology evidence="1">Multi-pass membrane protein</topology>
    </subcellularLocation>
</comment>
<evidence type="ECO:0000256" key="1">
    <source>
        <dbReference type="ARBA" id="ARBA00004141"/>
    </source>
</evidence>
<dbReference type="SUPFAM" id="SSF103481">
    <property type="entry name" value="Multidrug resistance efflux transporter EmrE"/>
    <property type="match status" value="1"/>
</dbReference>
<feature type="transmembrane region" description="Helical" evidence="5">
    <location>
        <begin position="15"/>
        <end position="31"/>
    </location>
</feature>
<dbReference type="OrthoDB" id="408493at2759"/>
<dbReference type="NCBIfam" id="TIGR00803">
    <property type="entry name" value="nst"/>
    <property type="match status" value="1"/>
</dbReference>